<comment type="caution">
    <text evidence="10">The sequence shown here is derived from an EMBL/GenBank/DDBJ whole genome shotgun (WGS) entry which is preliminary data.</text>
</comment>
<dbReference type="EMBL" id="JACGCI010000001">
    <property type="protein sequence ID" value="KAF6765961.1"/>
    <property type="molecule type" value="Genomic_DNA"/>
</dbReference>
<keyword evidence="11" id="KW-1185">Reference proteome</keyword>
<dbReference type="InterPro" id="IPR019519">
    <property type="entry name" value="Elp5"/>
</dbReference>
<dbReference type="GO" id="GO:0033588">
    <property type="term" value="C:elongator holoenzyme complex"/>
    <property type="evidence" value="ECO:0007669"/>
    <property type="project" value="InterPro"/>
</dbReference>
<dbReference type="GO" id="GO:0005634">
    <property type="term" value="C:nucleus"/>
    <property type="evidence" value="ECO:0007669"/>
    <property type="project" value="UniProtKB-SubCell"/>
</dbReference>
<evidence type="ECO:0000256" key="7">
    <source>
        <dbReference type="ARBA" id="ARBA00022694"/>
    </source>
</evidence>
<dbReference type="Gene3D" id="3.40.50.300">
    <property type="entry name" value="P-loop containing nucleotide triphosphate hydrolases"/>
    <property type="match status" value="1"/>
</dbReference>
<dbReference type="PANTHER" id="PTHR15641:SF1">
    <property type="entry name" value="ELONGATOR COMPLEX PROTEIN 5"/>
    <property type="match status" value="1"/>
</dbReference>
<gene>
    <name evidence="10" type="ORF">DFP72DRAFT_1028776</name>
</gene>
<protein>
    <recommendedName>
        <fullName evidence="5">Elongator complex protein 5</fullName>
    </recommendedName>
</protein>
<evidence type="ECO:0000256" key="9">
    <source>
        <dbReference type="SAM" id="MobiDB-lite"/>
    </source>
</evidence>
<keyword evidence="7" id="KW-0819">tRNA processing</keyword>
<reference evidence="10 11" key="1">
    <citation type="submission" date="2020-07" db="EMBL/GenBank/DDBJ databases">
        <title>Comparative genomics of pyrophilous fungi reveals a link between fire events and developmental genes.</title>
        <authorList>
            <consortium name="DOE Joint Genome Institute"/>
            <person name="Steindorff A.S."/>
            <person name="Carver A."/>
            <person name="Calhoun S."/>
            <person name="Stillman K."/>
            <person name="Liu H."/>
            <person name="Lipzen A."/>
            <person name="Pangilinan J."/>
            <person name="Labutti K."/>
            <person name="Bruns T.D."/>
            <person name="Grigoriev I.V."/>
        </authorList>
    </citation>
    <scope>NUCLEOTIDE SEQUENCE [LARGE SCALE GENOMIC DNA]</scope>
    <source>
        <strain evidence="10 11">CBS 144469</strain>
    </source>
</reference>
<evidence type="ECO:0000256" key="5">
    <source>
        <dbReference type="ARBA" id="ARBA00020264"/>
    </source>
</evidence>
<evidence type="ECO:0000256" key="3">
    <source>
        <dbReference type="ARBA" id="ARBA00005043"/>
    </source>
</evidence>
<comment type="similarity">
    <text evidence="4">Belongs to the ELP5 family.</text>
</comment>
<dbReference type="Pfam" id="PF10483">
    <property type="entry name" value="Elong_Iki1"/>
    <property type="match status" value="1"/>
</dbReference>
<evidence type="ECO:0000256" key="4">
    <source>
        <dbReference type="ARBA" id="ARBA00009567"/>
    </source>
</evidence>
<dbReference type="InterPro" id="IPR027417">
    <property type="entry name" value="P-loop_NTPase"/>
</dbReference>
<evidence type="ECO:0000256" key="8">
    <source>
        <dbReference type="ARBA" id="ARBA00023242"/>
    </source>
</evidence>
<dbReference type="UniPathway" id="UPA00988"/>
<evidence type="ECO:0000256" key="2">
    <source>
        <dbReference type="ARBA" id="ARBA00004496"/>
    </source>
</evidence>
<dbReference type="Proteomes" id="UP000521943">
    <property type="component" value="Unassembled WGS sequence"/>
</dbReference>
<comment type="subcellular location">
    <subcellularLocation>
        <location evidence="2">Cytoplasm</location>
    </subcellularLocation>
    <subcellularLocation>
        <location evidence="1">Nucleus</location>
    </subcellularLocation>
</comment>
<sequence length="328" mass="35930">MALLQSFINDTQNRPSLAVFQSTVAQTAVPLLRQYLANSQVGKAKPRHRVLFSLLTQGVDVEVHDWLDNVPGYSTDYFNPGLQLLSTLDQTLNTTSSSVDVVIDSIDSLLSDAGSLSEAYKYLRDAHAKIAARPGSTLVLHGTRVDLVSLVTQASFTPSLVHIKAHPTVILDHLAVEYLTPPPPISPSPKFWGVFLPLSQRQKDVNDLVFGSKGEGSGDATEIVVEILVRGVSGRKRNVERELEAWSLSLGPCEWSDLEALRSIWSKQTPAETLLKMCPSILSLTTAQHEARSKVPLPYPVDTTGTIFYDPDSADDIDDDDPDEDLDI</sequence>
<feature type="compositionally biased region" description="Acidic residues" evidence="9">
    <location>
        <begin position="312"/>
        <end position="328"/>
    </location>
</feature>
<proteinExistence type="inferred from homology"/>
<comment type="pathway">
    <text evidence="3">tRNA modification; 5-methoxycarbonylmethyl-2-thiouridine-tRNA biosynthesis.</text>
</comment>
<dbReference type="PANTHER" id="PTHR15641">
    <property type="entry name" value="ELONGATOR COMPLEX PROTEIN 5"/>
    <property type="match status" value="1"/>
</dbReference>
<keyword evidence="8" id="KW-0539">Nucleus</keyword>
<evidence type="ECO:0000313" key="10">
    <source>
        <dbReference type="EMBL" id="KAF6765961.1"/>
    </source>
</evidence>
<dbReference type="AlphaFoldDB" id="A0A8H6IKY0"/>
<dbReference type="OrthoDB" id="166907at2759"/>
<keyword evidence="6" id="KW-0963">Cytoplasm</keyword>
<evidence type="ECO:0000256" key="6">
    <source>
        <dbReference type="ARBA" id="ARBA00022490"/>
    </source>
</evidence>
<organism evidence="10 11">
    <name type="scientific">Ephemerocybe angulata</name>
    <dbReference type="NCBI Taxonomy" id="980116"/>
    <lineage>
        <taxon>Eukaryota</taxon>
        <taxon>Fungi</taxon>
        <taxon>Dikarya</taxon>
        <taxon>Basidiomycota</taxon>
        <taxon>Agaricomycotina</taxon>
        <taxon>Agaricomycetes</taxon>
        <taxon>Agaricomycetidae</taxon>
        <taxon>Agaricales</taxon>
        <taxon>Agaricineae</taxon>
        <taxon>Psathyrellaceae</taxon>
        <taxon>Ephemerocybe</taxon>
    </lineage>
</organism>
<name>A0A8H6IKY0_9AGAR</name>
<dbReference type="GO" id="GO:0000049">
    <property type="term" value="F:tRNA binding"/>
    <property type="evidence" value="ECO:0007669"/>
    <property type="project" value="TreeGrafter"/>
</dbReference>
<evidence type="ECO:0000256" key="1">
    <source>
        <dbReference type="ARBA" id="ARBA00004123"/>
    </source>
</evidence>
<accession>A0A8H6IKY0</accession>
<feature type="region of interest" description="Disordered" evidence="9">
    <location>
        <begin position="306"/>
        <end position="328"/>
    </location>
</feature>
<evidence type="ECO:0000313" key="11">
    <source>
        <dbReference type="Proteomes" id="UP000521943"/>
    </source>
</evidence>
<dbReference type="GO" id="GO:0002098">
    <property type="term" value="P:tRNA wobble uridine modification"/>
    <property type="evidence" value="ECO:0007669"/>
    <property type="project" value="InterPro"/>
</dbReference>
<dbReference type="GO" id="GO:0005829">
    <property type="term" value="C:cytosol"/>
    <property type="evidence" value="ECO:0007669"/>
    <property type="project" value="TreeGrafter"/>
</dbReference>